<feature type="domain" description="Glycosyltransferase 2-like" evidence="2">
    <location>
        <begin position="47"/>
        <end position="178"/>
    </location>
</feature>
<evidence type="ECO:0000256" key="1">
    <source>
        <dbReference type="SAM" id="MobiDB-lite"/>
    </source>
</evidence>
<dbReference type="OrthoDB" id="9802649at2"/>
<reference evidence="3 4" key="1">
    <citation type="submission" date="2019-03" db="EMBL/GenBank/DDBJ databases">
        <title>Genomic Encyclopedia of Type Strains, Phase IV (KMG-IV): sequencing the most valuable type-strain genomes for metagenomic binning, comparative biology and taxonomic classification.</title>
        <authorList>
            <person name="Goeker M."/>
        </authorList>
    </citation>
    <scope>NUCLEOTIDE SEQUENCE [LARGE SCALE GENOMIC DNA]</scope>
    <source>
        <strain evidence="3 4">DSM 15505</strain>
    </source>
</reference>
<name>A0A4R7K0J9_9GAMM</name>
<evidence type="ECO:0000259" key="2">
    <source>
        <dbReference type="Pfam" id="PF00535"/>
    </source>
</evidence>
<gene>
    <name evidence="3" type="ORF">DES49_1284</name>
</gene>
<dbReference type="RefSeq" id="WP_133735535.1">
    <property type="nucleotide sequence ID" value="NZ_SOAX01000002.1"/>
</dbReference>
<dbReference type="Pfam" id="PF00535">
    <property type="entry name" value="Glycos_transf_2"/>
    <property type="match status" value="1"/>
</dbReference>
<dbReference type="SUPFAM" id="SSF53448">
    <property type="entry name" value="Nucleotide-diphospho-sugar transferases"/>
    <property type="match status" value="1"/>
</dbReference>
<sequence>MANLSATSQETDSADIPPKPPKPKTEHQILAQWNSGPEDPLVTIQCITFNHRSFLDDAINGFLMQETNFPFEILIHDDASTDGTRELIEEYQAKYPRIIKTVLQSENQYSQGRRALSFLHHKSHGKYIAVCEGDDYWTDKKKLQIQVDFLERHPDYVISGHDAFVIDENSKELTLSKLSNSHKKDYTGDELSKSNALILTMSWVYRNIIPDFAPERNFVRNGDKFLISILGRYGKSHFHDEIQPAAYRIHSGGVWSYSGSDSKLDDMINTLFWMYRYYKRKEEKELSAFYRKEFKRHVLQKATFAELLKAFLSKLIFIERLKPLARKAIGENKYRKIKKIVRNTIK</sequence>
<dbReference type="Gene3D" id="3.90.550.10">
    <property type="entry name" value="Spore Coat Polysaccharide Biosynthesis Protein SpsA, Chain A"/>
    <property type="match status" value="1"/>
</dbReference>
<keyword evidence="4" id="KW-1185">Reference proteome</keyword>
<evidence type="ECO:0000313" key="4">
    <source>
        <dbReference type="Proteomes" id="UP000295830"/>
    </source>
</evidence>
<keyword evidence="3" id="KW-0808">Transferase</keyword>
<proteinExistence type="predicted"/>
<feature type="region of interest" description="Disordered" evidence="1">
    <location>
        <begin position="1"/>
        <end position="28"/>
    </location>
</feature>
<organism evidence="3 4">
    <name type="scientific">Halospina denitrificans</name>
    <dbReference type="NCBI Taxonomy" id="332522"/>
    <lineage>
        <taxon>Bacteria</taxon>
        <taxon>Pseudomonadati</taxon>
        <taxon>Pseudomonadota</taxon>
        <taxon>Gammaproteobacteria</taxon>
        <taxon>Halospina</taxon>
    </lineage>
</organism>
<dbReference type="EMBL" id="SOAX01000002">
    <property type="protein sequence ID" value="TDT43467.1"/>
    <property type="molecule type" value="Genomic_DNA"/>
</dbReference>
<accession>A0A4R7K0J9</accession>
<feature type="compositionally biased region" description="Polar residues" evidence="1">
    <location>
        <begin position="1"/>
        <end position="11"/>
    </location>
</feature>
<dbReference type="GO" id="GO:0016758">
    <property type="term" value="F:hexosyltransferase activity"/>
    <property type="evidence" value="ECO:0007669"/>
    <property type="project" value="UniProtKB-ARBA"/>
</dbReference>
<dbReference type="Proteomes" id="UP000295830">
    <property type="component" value="Unassembled WGS sequence"/>
</dbReference>
<comment type="caution">
    <text evidence="3">The sequence shown here is derived from an EMBL/GenBank/DDBJ whole genome shotgun (WGS) entry which is preliminary data.</text>
</comment>
<dbReference type="PANTHER" id="PTHR22916">
    <property type="entry name" value="GLYCOSYLTRANSFERASE"/>
    <property type="match status" value="1"/>
</dbReference>
<dbReference type="AlphaFoldDB" id="A0A4R7K0J9"/>
<dbReference type="PANTHER" id="PTHR22916:SF3">
    <property type="entry name" value="UDP-GLCNAC:BETAGAL BETA-1,3-N-ACETYLGLUCOSAMINYLTRANSFERASE-LIKE PROTEIN 1"/>
    <property type="match status" value="1"/>
</dbReference>
<evidence type="ECO:0000313" key="3">
    <source>
        <dbReference type="EMBL" id="TDT43467.1"/>
    </source>
</evidence>
<dbReference type="InterPro" id="IPR001173">
    <property type="entry name" value="Glyco_trans_2-like"/>
</dbReference>
<protein>
    <submittedName>
        <fullName evidence="3">Glycosyltransferase involved in cell wall biosynthesis</fullName>
    </submittedName>
</protein>
<dbReference type="InterPro" id="IPR029044">
    <property type="entry name" value="Nucleotide-diphossugar_trans"/>
</dbReference>